<proteinExistence type="inferred from homology"/>
<dbReference type="PANTHER" id="PTHR43884:SF12">
    <property type="entry name" value="ISOVALERYL-COA DEHYDROGENASE, MITOCHONDRIAL-RELATED"/>
    <property type="match status" value="1"/>
</dbReference>
<comment type="caution">
    <text evidence="8">The sequence shown here is derived from an EMBL/GenBank/DDBJ whole genome shotgun (WGS) entry which is preliminary data.</text>
</comment>
<evidence type="ECO:0000256" key="4">
    <source>
        <dbReference type="ARBA" id="ARBA00022827"/>
    </source>
</evidence>
<dbReference type="GO" id="GO:0003995">
    <property type="term" value="F:acyl-CoA dehydrogenase activity"/>
    <property type="evidence" value="ECO:0007669"/>
    <property type="project" value="TreeGrafter"/>
</dbReference>
<evidence type="ECO:0000256" key="3">
    <source>
        <dbReference type="ARBA" id="ARBA00022630"/>
    </source>
</evidence>
<dbReference type="GO" id="GO:0050660">
    <property type="term" value="F:flavin adenine dinucleotide binding"/>
    <property type="evidence" value="ECO:0007669"/>
    <property type="project" value="InterPro"/>
</dbReference>
<evidence type="ECO:0000313" key="8">
    <source>
        <dbReference type="EMBL" id="GAE45996.1"/>
    </source>
</evidence>
<evidence type="ECO:0000313" key="9">
    <source>
        <dbReference type="Proteomes" id="UP000018949"/>
    </source>
</evidence>
<keyword evidence="3" id="KW-0285">Flavoprotein</keyword>
<gene>
    <name evidence="8" type="ORF">JCM21738_2853</name>
</gene>
<dbReference type="InterPro" id="IPR009100">
    <property type="entry name" value="AcylCoA_DH/oxidase_NM_dom_sf"/>
</dbReference>
<dbReference type="InterPro" id="IPR013786">
    <property type="entry name" value="AcylCoA_DH/ox_N"/>
</dbReference>
<comment type="catalytic activity">
    <reaction evidence="6">
        <text>a 2,3-saturated acyl-CoA + A = a 2,3-dehydroacyl-CoA + AH2</text>
        <dbReference type="Rhea" id="RHEA:48608"/>
        <dbReference type="ChEBI" id="CHEBI:13193"/>
        <dbReference type="ChEBI" id="CHEBI:17499"/>
        <dbReference type="ChEBI" id="CHEBI:60015"/>
        <dbReference type="ChEBI" id="CHEBI:65111"/>
    </reaction>
</comment>
<keyword evidence="4" id="KW-0274">FAD</keyword>
<name>W4RNW6_9BACI</name>
<comment type="cofactor">
    <cofactor evidence="1">
        <name>FAD</name>
        <dbReference type="ChEBI" id="CHEBI:57692"/>
    </cofactor>
</comment>
<accession>W4RNW6</accession>
<organism evidence="8 9">
    <name type="scientific">Mesobacillus boroniphilus JCM 21738</name>
    <dbReference type="NCBI Taxonomy" id="1294265"/>
    <lineage>
        <taxon>Bacteria</taxon>
        <taxon>Bacillati</taxon>
        <taxon>Bacillota</taxon>
        <taxon>Bacilli</taxon>
        <taxon>Bacillales</taxon>
        <taxon>Bacillaceae</taxon>
        <taxon>Mesobacillus</taxon>
    </lineage>
</organism>
<keyword evidence="5" id="KW-0560">Oxidoreductase</keyword>
<dbReference type="AlphaFoldDB" id="W4RNW6"/>
<dbReference type="Proteomes" id="UP000018949">
    <property type="component" value="Unassembled WGS sequence"/>
</dbReference>
<dbReference type="PANTHER" id="PTHR43884">
    <property type="entry name" value="ACYL-COA DEHYDROGENASE"/>
    <property type="match status" value="1"/>
</dbReference>
<keyword evidence="9" id="KW-1185">Reference proteome</keyword>
<dbReference type="Gene3D" id="1.10.540.10">
    <property type="entry name" value="Acyl-CoA dehydrogenase/oxidase, N-terminal domain"/>
    <property type="match status" value="1"/>
</dbReference>
<evidence type="ECO:0000259" key="7">
    <source>
        <dbReference type="Pfam" id="PF02771"/>
    </source>
</evidence>
<evidence type="ECO:0000256" key="5">
    <source>
        <dbReference type="ARBA" id="ARBA00023002"/>
    </source>
</evidence>
<dbReference type="Pfam" id="PF02771">
    <property type="entry name" value="Acyl-CoA_dh_N"/>
    <property type="match status" value="1"/>
</dbReference>
<protein>
    <submittedName>
        <fullName evidence="8">Butyryl-CoA dehydrogenase</fullName>
    </submittedName>
</protein>
<reference evidence="8 9" key="1">
    <citation type="submission" date="2013-12" db="EMBL/GenBank/DDBJ databases">
        <title>NBRP : Genome information of microbial organism related human and environment.</title>
        <authorList>
            <person name="Hattori M."/>
            <person name="Oshima K."/>
            <person name="Inaba H."/>
            <person name="Suda W."/>
            <person name="Sakamoto M."/>
            <person name="Iino T."/>
            <person name="Kitahara M."/>
            <person name="Oshida Y."/>
            <person name="Iida T."/>
            <person name="Kudo T."/>
            <person name="Itoh T."/>
            <person name="Ahmed I."/>
            <person name="Ohkuma M."/>
        </authorList>
    </citation>
    <scope>NUCLEOTIDE SEQUENCE [LARGE SCALE GENOMIC DNA]</scope>
    <source>
        <strain evidence="8 9">JCM 21738</strain>
    </source>
</reference>
<dbReference type="InterPro" id="IPR037069">
    <property type="entry name" value="AcylCoA_DH/ox_N_sf"/>
</dbReference>
<feature type="domain" description="Acyl-CoA dehydrogenase/oxidase N-terminal" evidence="7">
    <location>
        <begin position="6"/>
        <end position="118"/>
    </location>
</feature>
<evidence type="ECO:0000256" key="2">
    <source>
        <dbReference type="ARBA" id="ARBA00009347"/>
    </source>
</evidence>
<dbReference type="SUPFAM" id="SSF56645">
    <property type="entry name" value="Acyl-CoA dehydrogenase NM domain-like"/>
    <property type="match status" value="1"/>
</dbReference>
<dbReference type="EMBL" id="BAUW01000034">
    <property type="protein sequence ID" value="GAE45996.1"/>
    <property type="molecule type" value="Genomic_DNA"/>
</dbReference>
<dbReference type="FunFam" id="1.10.540.10:FF:000002">
    <property type="entry name" value="Acyl-CoA dehydrogenase FadE19"/>
    <property type="match status" value="1"/>
</dbReference>
<evidence type="ECO:0000256" key="6">
    <source>
        <dbReference type="ARBA" id="ARBA00052546"/>
    </source>
</evidence>
<evidence type="ECO:0000256" key="1">
    <source>
        <dbReference type="ARBA" id="ARBA00001974"/>
    </source>
</evidence>
<sequence>MNFDLTSEHAMIKRTIREFGEEEVAPGAIERDKTKQFPTEIFKKLGELGMLGLPFPEEYGGAGADTVSFAIVTEELSKACASTGITYSAHISLGGAPINLFGTEEQKQKYLAPICTGESLGAFGLTEPNAARMQEVPRRRPKRLMGNTSSTAARILSRMQAMPNISQ</sequence>
<comment type="similarity">
    <text evidence="2">Belongs to the acyl-CoA dehydrogenase family.</text>
</comment>
<dbReference type="eggNOG" id="COG1960">
    <property type="taxonomic scope" value="Bacteria"/>
</dbReference>